<reference evidence="3" key="1">
    <citation type="submission" date="2010-03" db="EMBL/GenBank/DDBJ databases">
        <title>The complete genome of Mycoplasma crocodyli MP145.</title>
        <authorList>
            <person name="Glass J.I."/>
            <person name="Durkin A.S."/>
            <person name="Hostetler J."/>
            <person name="Jackson J."/>
            <person name="Johnson J."/>
            <person name="May M.A."/>
            <person name="Paralanov V."/>
            <person name="Radune D."/>
            <person name="Szczypinski B."/>
            <person name="Brown D.R."/>
        </authorList>
    </citation>
    <scope>NUCLEOTIDE SEQUENCE [LARGE SCALE GENOMIC DNA]</scope>
    <source>
        <strain evidence="3">ATCC 51981 / MP145</strain>
    </source>
</reference>
<reference evidence="2 3" key="3">
    <citation type="journal article" date="2011" name="J. Bacteriol.">
        <title>Genome sequences of Mycoplasma alligatoris A21JP2T and Mycoplasma crocodyli MP145T.</title>
        <authorList>
            <person name="Brown D.R."/>
            <person name="Farmerie W.G."/>
            <person name="May M."/>
            <person name="Benders G.A."/>
            <person name="Durkin A.S."/>
            <person name="Hlavinka K."/>
            <person name="Hostetler J."/>
            <person name="Jackson J."/>
            <person name="Johnson J."/>
            <person name="Miller R.H."/>
            <person name="Paralanov V."/>
            <person name="Radune D."/>
            <person name="Szczypinski B."/>
            <person name="Glass J.I."/>
        </authorList>
    </citation>
    <scope>NUCLEOTIDE SEQUENCE [LARGE SCALE GENOMIC DNA]</scope>
    <source>
        <strain evidence="3">ATCC 51981 / MP145</strain>
    </source>
</reference>
<dbReference type="STRING" id="512564.MCRO_0487"/>
<keyword evidence="1" id="KW-0732">Signal</keyword>
<dbReference type="HOGENOM" id="CLU_055613_0_0_14"/>
<organism evidence="2 3">
    <name type="scientific">Mycoplasma crocodyli (strain ATCC 51981 / MP145)</name>
    <dbReference type="NCBI Taxonomy" id="512564"/>
    <lineage>
        <taxon>Bacteria</taxon>
        <taxon>Bacillati</taxon>
        <taxon>Mycoplasmatota</taxon>
        <taxon>Mollicutes</taxon>
        <taxon>Mycoplasmataceae</taxon>
        <taxon>Mycoplasma</taxon>
    </lineage>
</organism>
<dbReference type="Pfam" id="PF06646">
    <property type="entry name" value="CypI"/>
    <property type="match status" value="1"/>
</dbReference>
<dbReference type="NCBIfam" id="NF045838">
    <property type="entry name" value="MG289_thiam_LP"/>
    <property type="match status" value="1"/>
</dbReference>
<protein>
    <submittedName>
        <fullName evidence="2">Phosphate/phosphonate ABC transporter, solute-binding protein</fullName>
    </submittedName>
</protein>
<dbReference type="InterPro" id="IPR010592">
    <property type="entry name" value="CypI"/>
</dbReference>
<dbReference type="EMBL" id="CP001991">
    <property type="protein sequence ID" value="ADE19680.1"/>
    <property type="molecule type" value="Genomic_DNA"/>
</dbReference>
<dbReference type="AlphaFoldDB" id="D5E5R8"/>
<dbReference type="KEGG" id="mcd:MCRO_0487"/>
<dbReference type="Gene3D" id="3.40.190.190">
    <property type="entry name" value="CypI, domain 2"/>
    <property type="match status" value="1"/>
</dbReference>
<dbReference type="Gene3D" id="3.40.190.180">
    <property type="entry name" value="Cypl, domain I"/>
    <property type="match status" value="1"/>
</dbReference>
<dbReference type="Proteomes" id="UP000001845">
    <property type="component" value="Chromosome"/>
</dbReference>
<dbReference type="PROSITE" id="PS51257">
    <property type="entry name" value="PROKAR_LIPOPROTEIN"/>
    <property type="match status" value="1"/>
</dbReference>
<reference key="2">
    <citation type="submission" date="2010-03" db="EMBL/GenBank/DDBJ databases">
        <authorList>
            <person name="Ma Z."/>
            <person name="Wang X."/>
            <person name="Liu H."/>
        </authorList>
    </citation>
    <scope>NUCLEOTIDE SEQUENCE</scope>
    <source>
        <strain>MP145</strain>
    </source>
</reference>
<sequence length="407" mass="46596">MKINMKKIGLFSASLALMSPVLLSVSCNNETNKKIDWDESISIVYNWENDSKWDKESFTNLLNQRFNELKNADPKLKDYKNVKFDLKVNESKNQMLQDLKSNKKDADVALISYSTFVNETIDDSFPHFVGTSGTLQFKWNDDTNPNYLDGSATDPLRKIANKENQLQFSAPFGEFKDWKDTKEIYGWDGSKYEAFYNLDKTTIFYHGSILISGTDQERAAIIKSWEDKNWAEFSKNGIVYKNKTSGGKFKYQISLIAKHFSNTFKNENEVVTWLDDPKNKEYVLSGKNASIIGQEQKDKRTFNIAFDDEGAFNWTPKAWGTSSYVPSKPNSFVRVLTVTNKAPYDAILGRVGLSKEQVDLISKVLNSLKINENTLGKYTGYNYFSSNKDYKLLELIDVQKNAEGIKK</sequence>
<dbReference type="eggNOG" id="ENOG5031Y7G">
    <property type="taxonomic scope" value="Bacteria"/>
</dbReference>
<evidence type="ECO:0000313" key="3">
    <source>
        <dbReference type="Proteomes" id="UP000001845"/>
    </source>
</evidence>
<gene>
    <name evidence="2" type="ordered locus">MCRO_0487</name>
</gene>
<keyword evidence="3" id="KW-1185">Reference proteome</keyword>
<dbReference type="RefSeq" id="WP_013054456.1">
    <property type="nucleotide sequence ID" value="NC_014014.1"/>
</dbReference>
<feature type="signal peptide" evidence="1">
    <location>
        <begin position="1"/>
        <end position="24"/>
    </location>
</feature>
<evidence type="ECO:0000313" key="2">
    <source>
        <dbReference type="EMBL" id="ADE19680.1"/>
    </source>
</evidence>
<dbReference type="InterPro" id="IPR043099">
    <property type="entry name" value="CypI_dom_I"/>
</dbReference>
<dbReference type="OrthoDB" id="401239at2"/>
<dbReference type="InterPro" id="IPR043100">
    <property type="entry name" value="CypI_dom_II"/>
</dbReference>
<proteinExistence type="predicted"/>
<name>D5E5R8_MYCCM</name>
<accession>D5E5R8</accession>
<feature type="chain" id="PRO_5003070520" evidence="1">
    <location>
        <begin position="25"/>
        <end position="407"/>
    </location>
</feature>
<evidence type="ECO:0000256" key="1">
    <source>
        <dbReference type="SAM" id="SignalP"/>
    </source>
</evidence>